<evidence type="ECO:0000256" key="4">
    <source>
        <dbReference type="ARBA" id="ARBA00022692"/>
    </source>
</evidence>
<keyword evidence="9 10" id="KW-0807">Transducer</keyword>
<evidence type="ECO:0000313" key="12">
    <source>
        <dbReference type="Proteomes" id="UP001549921"/>
    </source>
</evidence>
<keyword evidence="4 10" id="KW-0812">Transmembrane</keyword>
<name>A0ABD0SNR0_LOXSC</name>
<dbReference type="InterPro" id="IPR004117">
    <property type="entry name" value="7tm6_olfct_rcpt"/>
</dbReference>
<evidence type="ECO:0000256" key="10">
    <source>
        <dbReference type="RuleBase" id="RU351113"/>
    </source>
</evidence>
<dbReference type="GO" id="GO:0007165">
    <property type="term" value="P:signal transduction"/>
    <property type="evidence" value="ECO:0007669"/>
    <property type="project" value="UniProtKB-KW"/>
</dbReference>
<keyword evidence="7 10" id="KW-0472">Membrane</keyword>
<feature type="transmembrane region" description="Helical" evidence="10">
    <location>
        <begin position="190"/>
        <end position="216"/>
    </location>
</feature>
<dbReference type="PANTHER" id="PTHR21137:SF35">
    <property type="entry name" value="ODORANT RECEPTOR 19A-RELATED"/>
    <property type="match status" value="1"/>
</dbReference>
<dbReference type="Proteomes" id="UP001549921">
    <property type="component" value="Unassembled WGS sequence"/>
</dbReference>
<feature type="transmembrane region" description="Helical" evidence="10">
    <location>
        <begin position="81"/>
        <end position="100"/>
    </location>
</feature>
<feature type="transmembrane region" description="Helical" evidence="10">
    <location>
        <begin position="144"/>
        <end position="164"/>
    </location>
</feature>
<accession>A0ABD0SNR0</accession>
<dbReference type="GO" id="GO:0007608">
    <property type="term" value="P:sensory perception of smell"/>
    <property type="evidence" value="ECO:0007669"/>
    <property type="project" value="UniProtKB-KW"/>
</dbReference>
<comment type="subcellular location">
    <subcellularLocation>
        <location evidence="1 10">Cell membrane</location>
        <topology evidence="1 10">Multi-pass membrane protein</topology>
    </subcellularLocation>
</comment>
<sequence length="418" mass="47736">MWEKLRKFGPESCDLPTMLSNVCFLLRALTLNLDSRIKDRIPINCYVFTIIISSCYFYVYLVSMCWFVFCKCRETGDLIPAMIVFSLGVSSEIGPCKLFYMFLYEKVTRTIVDGYLVCDALTLKGERFTKNLLKTLKDVKKRALIFWVVIIGNGVIYFVKPILLPGRHLMEDQFILLGLEPTFESPNYEIGFVLMSCGVICTVYLPANITAFLIVLTGYTEATMLALGEELINLWADAQRFYRNNHVEIDITDENALVNLTDGAEKNRIMNRYIKQRLEDIIKIHTRNINLITQIEKVFRGAIAVEFLLLITGLIAELLGGLENTYIEMPFALMQVGMDCLTGQRMMDACVKFEESVYDCKWENFNVSNMKTVLLMLQNSQKTMVLSAGGMATLSFSCFMTVIRSIYSAYTTLRSTMD</sequence>
<evidence type="ECO:0000256" key="6">
    <source>
        <dbReference type="ARBA" id="ARBA00022989"/>
    </source>
</evidence>
<dbReference type="EMBL" id="JBEDNZ010000017">
    <property type="protein sequence ID" value="KAL0821458.1"/>
    <property type="molecule type" value="Genomic_DNA"/>
</dbReference>
<reference evidence="11 12" key="1">
    <citation type="submission" date="2024-06" db="EMBL/GenBank/DDBJ databases">
        <title>A chromosome-level genome assembly of beet webworm, Loxostege sticticalis.</title>
        <authorList>
            <person name="Zhang Y."/>
        </authorList>
    </citation>
    <scope>NUCLEOTIDE SEQUENCE [LARGE SCALE GENOMIC DNA]</scope>
    <source>
        <strain evidence="11">AQ028</strain>
        <tissue evidence="11">Male pupae</tissue>
    </source>
</reference>
<evidence type="ECO:0000256" key="2">
    <source>
        <dbReference type="ARBA" id="ARBA00022475"/>
    </source>
</evidence>
<proteinExistence type="inferred from homology"/>
<comment type="similarity">
    <text evidence="10">Belongs to the insect chemoreceptor superfamily. Heteromeric odorant receptor channel (TC 1.A.69) family.</text>
</comment>
<feature type="transmembrane region" description="Helical" evidence="10">
    <location>
        <begin position="298"/>
        <end position="319"/>
    </location>
</feature>
<gene>
    <name evidence="11" type="ORF">ABMA28_004929</name>
</gene>
<evidence type="ECO:0000256" key="7">
    <source>
        <dbReference type="ARBA" id="ARBA00023136"/>
    </source>
</evidence>
<evidence type="ECO:0000256" key="8">
    <source>
        <dbReference type="ARBA" id="ARBA00023170"/>
    </source>
</evidence>
<evidence type="ECO:0000256" key="3">
    <source>
        <dbReference type="ARBA" id="ARBA00022606"/>
    </source>
</evidence>
<comment type="caution">
    <text evidence="10">Lacks conserved residue(s) required for the propagation of feature annotation.</text>
</comment>
<dbReference type="PANTHER" id="PTHR21137">
    <property type="entry name" value="ODORANT RECEPTOR"/>
    <property type="match status" value="1"/>
</dbReference>
<comment type="caution">
    <text evidence="11">The sequence shown here is derived from an EMBL/GenBank/DDBJ whole genome shotgun (WGS) entry which is preliminary data.</text>
</comment>
<evidence type="ECO:0000256" key="9">
    <source>
        <dbReference type="ARBA" id="ARBA00023224"/>
    </source>
</evidence>
<feature type="transmembrane region" description="Helical" evidence="10">
    <location>
        <begin position="45"/>
        <end position="69"/>
    </location>
</feature>
<dbReference type="GO" id="GO:0005886">
    <property type="term" value="C:plasma membrane"/>
    <property type="evidence" value="ECO:0007669"/>
    <property type="project" value="UniProtKB-SubCell"/>
</dbReference>
<evidence type="ECO:0000313" key="11">
    <source>
        <dbReference type="EMBL" id="KAL0821458.1"/>
    </source>
</evidence>
<organism evidence="11 12">
    <name type="scientific">Loxostege sticticalis</name>
    <name type="common">Beet webworm moth</name>
    <dbReference type="NCBI Taxonomy" id="481309"/>
    <lineage>
        <taxon>Eukaryota</taxon>
        <taxon>Metazoa</taxon>
        <taxon>Ecdysozoa</taxon>
        <taxon>Arthropoda</taxon>
        <taxon>Hexapoda</taxon>
        <taxon>Insecta</taxon>
        <taxon>Pterygota</taxon>
        <taxon>Neoptera</taxon>
        <taxon>Endopterygota</taxon>
        <taxon>Lepidoptera</taxon>
        <taxon>Glossata</taxon>
        <taxon>Ditrysia</taxon>
        <taxon>Pyraloidea</taxon>
        <taxon>Crambidae</taxon>
        <taxon>Pyraustinae</taxon>
        <taxon>Loxostege</taxon>
    </lineage>
</organism>
<evidence type="ECO:0000256" key="5">
    <source>
        <dbReference type="ARBA" id="ARBA00022725"/>
    </source>
</evidence>
<keyword evidence="6 10" id="KW-1133">Transmembrane helix</keyword>
<evidence type="ECO:0000256" key="1">
    <source>
        <dbReference type="ARBA" id="ARBA00004651"/>
    </source>
</evidence>
<keyword evidence="3 10" id="KW-0716">Sensory transduction</keyword>
<feature type="transmembrane region" description="Helical" evidence="10">
    <location>
        <begin position="384"/>
        <end position="407"/>
    </location>
</feature>
<dbReference type="AlphaFoldDB" id="A0ABD0SNR0"/>
<keyword evidence="8 10" id="KW-0675">Receptor</keyword>
<keyword evidence="2" id="KW-1003">Cell membrane</keyword>
<dbReference type="Pfam" id="PF02949">
    <property type="entry name" value="7tm_6"/>
    <property type="match status" value="1"/>
</dbReference>
<protein>
    <recommendedName>
        <fullName evidence="10">Odorant receptor</fullName>
    </recommendedName>
</protein>
<keyword evidence="5 10" id="KW-0552">Olfaction</keyword>